<dbReference type="RefSeq" id="WP_230502657.1">
    <property type="nucleotide sequence ID" value="NZ_CAKJTJ010000019.1"/>
</dbReference>
<accession>A0ABM8YQN1</accession>
<dbReference type="EMBL" id="CAKJTJ010000019">
    <property type="protein sequence ID" value="CAG9622313.1"/>
    <property type="molecule type" value="Genomic_DNA"/>
</dbReference>
<evidence type="ECO:0000313" key="1">
    <source>
        <dbReference type="EMBL" id="CAG9622313.1"/>
    </source>
</evidence>
<organism evidence="1 2">
    <name type="scientific">Sutcliffiella rhizosphaerae</name>
    <dbReference type="NCBI Taxonomy" id="2880967"/>
    <lineage>
        <taxon>Bacteria</taxon>
        <taxon>Bacillati</taxon>
        <taxon>Bacillota</taxon>
        <taxon>Bacilli</taxon>
        <taxon>Bacillales</taxon>
        <taxon>Bacillaceae</taxon>
        <taxon>Sutcliffiella</taxon>
    </lineage>
</organism>
<evidence type="ECO:0008006" key="3">
    <source>
        <dbReference type="Google" id="ProtNLM"/>
    </source>
</evidence>
<comment type="caution">
    <text evidence="1">The sequence shown here is derived from an EMBL/GenBank/DDBJ whole genome shotgun (WGS) entry which is preliminary data.</text>
</comment>
<protein>
    <recommendedName>
        <fullName evidence="3">Histidine phosphatase family protein</fullName>
    </recommendedName>
</protein>
<sequence>MAPYKVVMFRHAEKADNDGLSPIGKYRACMLSNLLIQRYPSMKGIYAAGVGPGDSSVRKVQTVAPLISEMVYLNPSIAMNTVYLKYEYVKAAEEIKTNPTFNNQIVLVCWSHATLPLFAKELGARNVPKIWPIYRFDMLWEIHMKTGILTQIPQLLLCGDSCVPIINLERRERNGRKLNTDDT</sequence>
<keyword evidence="2" id="KW-1185">Reference proteome</keyword>
<evidence type="ECO:0000313" key="2">
    <source>
        <dbReference type="Proteomes" id="UP000789833"/>
    </source>
</evidence>
<name>A0ABM8YQN1_9BACI</name>
<dbReference type="CDD" id="cd07040">
    <property type="entry name" value="HP"/>
    <property type="match status" value="1"/>
</dbReference>
<dbReference type="Proteomes" id="UP000789833">
    <property type="component" value="Unassembled WGS sequence"/>
</dbReference>
<proteinExistence type="predicted"/>
<reference evidence="1 2" key="1">
    <citation type="submission" date="2021-10" db="EMBL/GenBank/DDBJ databases">
        <authorList>
            <person name="Criscuolo A."/>
        </authorList>
    </citation>
    <scope>NUCLEOTIDE SEQUENCE [LARGE SCALE GENOMIC DNA]</scope>
    <source>
        <strain evidence="2">CIP 111883</strain>
    </source>
</reference>
<gene>
    <name evidence="1" type="ORF">BACCIP111883_03104</name>
</gene>